<comment type="caution">
    <text evidence="2">The sequence shown here is derived from an EMBL/GenBank/DDBJ whole genome shotgun (WGS) entry which is preliminary data.</text>
</comment>
<protein>
    <submittedName>
        <fullName evidence="2">Uncharacterized protein</fullName>
    </submittedName>
</protein>
<organism evidence="2 3">
    <name type="scientific">Chryseobacterium luteum</name>
    <dbReference type="NCBI Taxonomy" id="421531"/>
    <lineage>
        <taxon>Bacteria</taxon>
        <taxon>Pseudomonadati</taxon>
        <taxon>Bacteroidota</taxon>
        <taxon>Flavobacteriia</taxon>
        <taxon>Flavobacteriales</taxon>
        <taxon>Weeksellaceae</taxon>
        <taxon>Chryseobacterium group</taxon>
        <taxon>Chryseobacterium</taxon>
    </lineage>
</organism>
<proteinExistence type="predicted"/>
<keyword evidence="3" id="KW-1185">Reference proteome</keyword>
<name>A0A085YXX5_9FLAO</name>
<dbReference type="AlphaFoldDB" id="A0A085YXX5"/>
<keyword evidence="1" id="KW-1133">Transmembrane helix</keyword>
<dbReference type="EMBL" id="JPRO01000033">
    <property type="protein sequence ID" value="KFE97038.1"/>
    <property type="molecule type" value="Genomic_DNA"/>
</dbReference>
<feature type="transmembrane region" description="Helical" evidence="1">
    <location>
        <begin position="6"/>
        <end position="30"/>
    </location>
</feature>
<accession>A0A085YXX5</accession>
<dbReference type="Proteomes" id="UP000028703">
    <property type="component" value="Unassembled WGS sequence"/>
</dbReference>
<keyword evidence="1" id="KW-0472">Membrane</keyword>
<reference evidence="2 3" key="1">
    <citation type="submission" date="2014-07" db="EMBL/GenBank/DDBJ databases">
        <title>Genome of Chryseobacterium luteum DSM 18605.</title>
        <authorList>
            <person name="Stropko S.J."/>
            <person name="Pipes S.E."/>
            <person name="Newman J.D."/>
        </authorList>
    </citation>
    <scope>NUCLEOTIDE SEQUENCE [LARGE SCALE GENOMIC DNA]</scope>
    <source>
        <strain evidence="2 3">DSM 18605</strain>
    </source>
</reference>
<dbReference type="STRING" id="421531.IX38_22015"/>
<evidence type="ECO:0000256" key="1">
    <source>
        <dbReference type="SAM" id="Phobius"/>
    </source>
</evidence>
<gene>
    <name evidence="2" type="ORF">IX38_22015</name>
</gene>
<keyword evidence="1" id="KW-0812">Transmembrane</keyword>
<sequence>MLCCSYNEVIIFLNAIQVFFFFKVRIIIYARYLSIDLTKRVFYPFSVINDVVEFFDLLKTQHRLKSSFALKKYSIYFDAKLDFKSAYFKSAKTESINIDSTKRAFYPFSFINDVVEFFALLKTQHRLKSSFCFIRLASSMT</sequence>
<evidence type="ECO:0000313" key="3">
    <source>
        <dbReference type="Proteomes" id="UP000028703"/>
    </source>
</evidence>
<evidence type="ECO:0000313" key="2">
    <source>
        <dbReference type="EMBL" id="KFE97038.1"/>
    </source>
</evidence>